<evidence type="ECO:0000256" key="1">
    <source>
        <dbReference type="SAM" id="MobiDB-lite"/>
    </source>
</evidence>
<reference evidence="2" key="1">
    <citation type="journal article" date="2023" name="G3 (Bethesda)">
        <title>A reference genome for the long-term kleptoplast-retaining sea slug Elysia crispata morphotype clarki.</title>
        <authorList>
            <person name="Eastman K.E."/>
            <person name="Pendleton A.L."/>
            <person name="Shaikh M.A."/>
            <person name="Suttiyut T."/>
            <person name="Ogas R."/>
            <person name="Tomko P."/>
            <person name="Gavelis G."/>
            <person name="Widhalm J.R."/>
            <person name="Wisecaver J.H."/>
        </authorList>
    </citation>
    <scope>NUCLEOTIDE SEQUENCE</scope>
    <source>
        <strain evidence="2">ECLA1</strain>
    </source>
</reference>
<protein>
    <submittedName>
        <fullName evidence="2">Uncharacterized protein</fullName>
    </submittedName>
</protein>
<evidence type="ECO:0000313" key="3">
    <source>
        <dbReference type="Proteomes" id="UP001283361"/>
    </source>
</evidence>
<dbReference type="Proteomes" id="UP001283361">
    <property type="component" value="Unassembled WGS sequence"/>
</dbReference>
<evidence type="ECO:0000313" key="2">
    <source>
        <dbReference type="EMBL" id="KAK3774034.1"/>
    </source>
</evidence>
<feature type="region of interest" description="Disordered" evidence="1">
    <location>
        <begin position="25"/>
        <end position="70"/>
    </location>
</feature>
<accession>A0AAE0ZR74</accession>
<dbReference type="EMBL" id="JAWDGP010003469">
    <property type="protein sequence ID" value="KAK3774034.1"/>
    <property type="molecule type" value="Genomic_DNA"/>
</dbReference>
<proteinExistence type="predicted"/>
<dbReference type="AlphaFoldDB" id="A0AAE0ZR74"/>
<keyword evidence="3" id="KW-1185">Reference proteome</keyword>
<name>A0AAE0ZR74_9GAST</name>
<feature type="compositionally biased region" description="Polar residues" evidence="1">
    <location>
        <begin position="59"/>
        <end position="68"/>
    </location>
</feature>
<organism evidence="2 3">
    <name type="scientific">Elysia crispata</name>
    <name type="common">lettuce slug</name>
    <dbReference type="NCBI Taxonomy" id="231223"/>
    <lineage>
        <taxon>Eukaryota</taxon>
        <taxon>Metazoa</taxon>
        <taxon>Spiralia</taxon>
        <taxon>Lophotrochozoa</taxon>
        <taxon>Mollusca</taxon>
        <taxon>Gastropoda</taxon>
        <taxon>Heterobranchia</taxon>
        <taxon>Euthyneura</taxon>
        <taxon>Panpulmonata</taxon>
        <taxon>Sacoglossa</taxon>
        <taxon>Placobranchoidea</taxon>
        <taxon>Plakobranchidae</taxon>
        <taxon>Elysia</taxon>
    </lineage>
</organism>
<sequence>MLRFSPGSTNRCSLNHLDHATMFYLRPSHDRAPRADQGRAEGTAPKKGPRRRPERHGNSEQGVASPSLSRAIRVVLTPQSAIQSQLERDSTHSSLE</sequence>
<comment type="caution">
    <text evidence="2">The sequence shown here is derived from an EMBL/GenBank/DDBJ whole genome shotgun (WGS) entry which is preliminary data.</text>
</comment>
<feature type="compositionally biased region" description="Basic and acidic residues" evidence="1">
    <location>
        <begin position="27"/>
        <end position="39"/>
    </location>
</feature>
<gene>
    <name evidence="2" type="ORF">RRG08_030116</name>
</gene>